<dbReference type="Proteomes" id="UP000254467">
    <property type="component" value="Unassembled WGS sequence"/>
</dbReference>
<proteinExistence type="predicted"/>
<dbReference type="EMBL" id="UFXQ01000001">
    <property type="protein sequence ID" value="STC69727.1"/>
    <property type="molecule type" value="Genomic_DNA"/>
</dbReference>
<keyword evidence="3" id="KW-0378">Hydrolase</keyword>
<reference evidence="3 4" key="1">
    <citation type="submission" date="2018-06" db="EMBL/GenBank/DDBJ databases">
        <authorList>
            <consortium name="Pathogen Informatics"/>
            <person name="Doyle S."/>
        </authorList>
    </citation>
    <scope>NUCLEOTIDE SEQUENCE [LARGE SCALE GENOMIC DNA]</scope>
    <source>
        <strain evidence="3 4">NCTC11862</strain>
    </source>
</reference>
<feature type="region of interest" description="Disordered" evidence="1">
    <location>
        <begin position="167"/>
        <end position="190"/>
    </location>
</feature>
<dbReference type="InterPro" id="IPR003615">
    <property type="entry name" value="HNH_nuc"/>
</dbReference>
<organism evidence="3 4">
    <name type="scientific">Corynebacterium pilosum</name>
    <dbReference type="NCBI Taxonomy" id="35756"/>
    <lineage>
        <taxon>Bacteria</taxon>
        <taxon>Bacillati</taxon>
        <taxon>Actinomycetota</taxon>
        <taxon>Actinomycetes</taxon>
        <taxon>Mycobacteriales</taxon>
        <taxon>Corynebacteriaceae</taxon>
        <taxon>Corynebacterium</taxon>
    </lineage>
</organism>
<dbReference type="GO" id="GO:0008270">
    <property type="term" value="F:zinc ion binding"/>
    <property type="evidence" value="ECO:0007669"/>
    <property type="project" value="InterPro"/>
</dbReference>
<feature type="domain" description="HNH nuclease" evidence="2">
    <location>
        <begin position="296"/>
        <end position="348"/>
    </location>
</feature>
<evidence type="ECO:0000313" key="4">
    <source>
        <dbReference type="Proteomes" id="UP000254467"/>
    </source>
</evidence>
<dbReference type="GO" id="GO:0003676">
    <property type="term" value="F:nucleic acid binding"/>
    <property type="evidence" value="ECO:0007669"/>
    <property type="project" value="InterPro"/>
</dbReference>
<feature type="region of interest" description="Disordered" evidence="1">
    <location>
        <begin position="403"/>
        <end position="426"/>
    </location>
</feature>
<name>A0A376CNE1_9CORY</name>
<dbReference type="STRING" id="35756.GCA_001044155_01987"/>
<dbReference type="Pfam" id="PF01844">
    <property type="entry name" value="HNH"/>
    <property type="match status" value="1"/>
</dbReference>
<keyword evidence="3" id="KW-0540">Nuclease</keyword>
<dbReference type="OrthoDB" id="4413566at2"/>
<evidence type="ECO:0000313" key="3">
    <source>
        <dbReference type="EMBL" id="STC69727.1"/>
    </source>
</evidence>
<dbReference type="CDD" id="cd00085">
    <property type="entry name" value="HNHc"/>
    <property type="match status" value="1"/>
</dbReference>
<keyword evidence="4" id="KW-1185">Reference proteome</keyword>
<gene>
    <name evidence="3" type="ORF">NCTC11862_01526</name>
</gene>
<keyword evidence="3" id="KW-0255">Endonuclease</keyword>
<accession>A0A376CNE1</accession>
<dbReference type="InterPro" id="IPR002711">
    <property type="entry name" value="HNH"/>
</dbReference>
<dbReference type="AlphaFoldDB" id="A0A376CNE1"/>
<sequence length="426" mass="47488">MHPGVTTMSTPTFTQLDIANAYFSVNSDDVFARQQTAIRRAEFDMWEEIYFTSATPASENDWEEYAASLRAKLGVGKKMIGDNLLVMETLEVLPGFRELVVELGHVDLYTLRQIITTTTCDTFWDFEQVPGLVDELLGDLYCPTRPNQSLPSVRTVKKKITELLRNVTPEEGEEEETETGPPGHWVEENANGTCTVSSTWDAWTTAKIEALIRKCATENNISFAAAHALLILEDTQLSLVLNMYQASDVADAPVWMSPFGDFNSTDSARAAAEATQVRDLSGAQDEATDSYRPTSRIKAYVEGRDGTCRFPGCTRPAMYTDKDHRVDHADGGPTSPHNLISLCRHHHNKKTDGSIGYLLDGYSGAVYWLYKDGTWEVDEPTGPLSPKKANWLVTFNDITQQLKRTPGPKRRPVTFPPGMDPDHPPF</sequence>
<dbReference type="SMART" id="SM00507">
    <property type="entry name" value="HNHc"/>
    <property type="match status" value="1"/>
</dbReference>
<evidence type="ECO:0000256" key="1">
    <source>
        <dbReference type="SAM" id="MobiDB-lite"/>
    </source>
</evidence>
<dbReference type="Gene3D" id="1.10.30.50">
    <property type="match status" value="1"/>
</dbReference>
<protein>
    <submittedName>
        <fullName evidence="3">Restriction endonuclease</fullName>
    </submittedName>
</protein>
<dbReference type="GO" id="GO:0004519">
    <property type="term" value="F:endonuclease activity"/>
    <property type="evidence" value="ECO:0007669"/>
    <property type="project" value="UniProtKB-KW"/>
</dbReference>
<evidence type="ECO:0000259" key="2">
    <source>
        <dbReference type="SMART" id="SM00507"/>
    </source>
</evidence>